<reference evidence="2 3" key="1">
    <citation type="submission" date="2016-07" db="EMBL/GenBank/DDBJ databases">
        <title>Draft genome of Streptomyces diastatochromogenes.</title>
        <authorList>
            <person name="Podduturi R."/>
            <person name="Lukassen M.B."/>
            <person name="Clausen N."/>
            <person name="Nielsen J.L."/>
            <person name="Jorgensen N.O."/>
        </authorList>
    </citation>
    <scope>NUCLEOTIDE SEQUENCE [LARGE SCALE GENOMIC DNA]</scope>
    <source>
        <strain evidence="2 3">DSM 40608</strain>
    </source>
</reference>
<protein>
    <submittedName>
        <fullName evidence="2">Uncharacterized protein</fullName>
    </submittedName>
</protein>
<name>A0A233SJ58_STRDA</name>
<organism evidence="2 3">
    <name type="scientific">Streptomyces diastatochromogenes</name>
    <dbReference type="NCBI Taxonomy" id="42236"/>
    <lineage>
        <taxon>Bacteria</taxon>
        <taxon>Bacillati</taxon>
        <taxon>Actinomycetota</taxon>
        <taxon>Actinomycetes</taxon>
        <taxon>Kitasatosporales</taxon>
        <taxon>Streptomycetaceae</taxon>
        <taxon>Streptomyces</taxon>
    </lineage>
</organism>
<keyword evidence="3" id="KW-1185">Reference proteome</keyword>
<comment type="caution">
    <text evidence="2">The sequence shown here is derived from an EMBL/GenBank/DDBJ whole genome shotgun (WGS) entry which is preliminary data.</text>
</comment>
<evidence type="ECO:0000313" key="3">
    <source>
        <dbReference type="Proteomes" id="UP000215483"/>
    </source>
</evidence>
<accession>A0A233SJ58</accession>
<dbReference type="Proteomes" id="UP000215483">
    <property type="component" value="Unassembled WGS sequence"/>
</dbReference>
<gene>
    <name evidence="2" type="ORF">BEK98_15985</name>
</gene>
<evidence type="ECO:0000313" key="2">
    <source>
        <dbReference type="EMBL" id="OXY95639.1"/>
    </source>
</evidence>
<proteinExistence type="predicted"/>
<dbReference type="EMBL" id="MCGQ01000013">
    <property type="protein sequence ID" value="OXY95639.1"/>
    <property type="molecule type" value="Genomic_DNA"/>
</dbReference>
<feature type="region of interest" description="Disordered" evidence="1">
    <location>
        <begin position="1"/>
        <end position="62"/>
    </location>
</feature>
<evidence type="ECO:0000256" key="1">
    <source>
        <dbReference type="SAM" id="MobiDB-lite"/>
    </source>
</evidence>
<dbReference type="AlphaFoldDB" id="A0A233SJ58"/>
<sequence>MAGPVGLGTTDLGLGAVDPQRHAFRSRVGEDVGQGPQPKPRPAGDGETTVGEQTADLPDGSP</sequence>